<evidence type="ECO:0000313" key="1">
    <source>
        <dbReference type="EMBL" id="MEM5400956.1"/>
    </source>
</evidence>
<keyword evidence="2" id="KW-1185">Reference proteome</keyword>
<name>A0ACC6RH28_9BURK</name>
<gene>
    <name evidence="1" type="ORF">VSR83_12795</name>
</gene>
<accession>A0ACC6RH28</accession>
<organism evidence="1 2">
    <name type="scientific">Paraburkholderia unamae</name>
    <dbReference type="NCBI Taxonomy" id="219649"/>
    <lineage>
        <taxon>Bacteria</taxon>
        <taxon>Pseudomonadati</taxon>
        <taxon>Pseudomonadota</taxon>
        <taxon>Betaproteobacteria</taxon>
        <taxon>Burkholderiales</taxon>
        <taxon>Burkholderiaceae</taxon>
        <taxon>Paraburkholderia</taxon>
    </lineage>
</organism>
<evidence type="ECO:0000313" key="2">
    <source>
        <dbReference type="Proteomes" id="UP001392318"/>
    </source>
</evidence>
<dbReference type="EMBL" id="JAYMRU010000007">
    <property type="protein sequence ID" value="MEM5400956.1"/>
    <property type="molecule type" value="Genomic_DNA"/>
</dbReference>
<sequence length="80" mass="8537">MPNDPSNAKATATASLLAQLQPHTDSWGAQWHGCALASAFQPVLSIPHAIALDYGGATHVLCADFPPEHGPRERPWREPG</sequence>
<dbReference type="Proteomes" id="UP001392318">
    <property type="component" value="Unassembled WGS sequence"/>
</dbReference>
<protein>
    <submittedName>
        <fullName evidence="1">Uncharacterized protein</fullName>
    </submittedName>
</protein>
<proteinExistence type="predicted"/>
<comment type="caution">
    <text evidence="1">The sequence shown here is derived from an EMBL/GenBank/DDBJ whole genome shotgun (WGS) entry which is preliminary data.</text>
</comment>
<reference evidence="1" key="1">
    <citation type="submission" date="2024-01" db="EMBL/GenBank/DDBJ databases">
        <title>The diversity of rhizobia nodulating Mimosa spp. in eleven states of Brazil covering several biomes is determined by host plant, location, and edaphic factors.</title>
        <authorList>
            <person name="Rouws L."/>
            <person name="Barauna A."/>
            <person name="Beukes C."/>
            <person name="De Faria S.M."/>
            <person name="Gross E."/>
            <person name="Dos Reis Junior F.B."/>
            <person name="Simon M."/>
            <person name="Maluk M."/>
            <person name="Odee D.W."/>
            <person name="Kenicer G."/>
            <person name="Young J.P.W."/>
            <person name="Reis V.M."/>
            <person name="Zilli J."/>
            <person name="James E.K."/>
        </authorList>
    </citation>
    <scope>NUCLEOTIDE SEQUENCE</scope>
    <source>
        <strain evidence="1">JPY452</strain>
    </source>
</reference>